<dbReference type="FunFam" id="2.130.10.10:FF:000327">
    <property type="entry name" value="F-box/WD repeat-containing protein 4 isoform X1"/>
    <property type="match status" value="1"/>
</dbReference>
<dbReference type="PANTHER" id="PTHR14381:SF1">
    <property type="entry name" value="F-BOX_WD REPEAT-CONTAINING PROTEIN 4"/>
    <property type="match status" value="1"/>
</dbReference>
<gene>
    <name evidence="3" type="primary">FBXW4</name>
</gene>
<keyword evidence="1" id="KW-0853">WD repeat</keyword>
<dbReference type="PROSITE" id="PS50181">
    <property type="entry name" value="FBOX"/>
    <property type="match status" value="1"/>
</dbReference>
<dbReference type="InterPro" id="IPR001810">
    <property type="entry name" value="F-box_dom"/>
</dbReference>
<dbReference type="Ensembl" id="ENSDCDT00010052011.1">
    <property type="protein sequence ID" value="ENSDCDP00010041982.1"/>
    <property type="gene ID" value="ENSDCDG00010026516.1"/>
</dbReference>
<dbReference type="GO" id="GO:0019005">
    <property type="term" value="C:SCF ubiquitin ligase complex"/>
    <property type="evidence" value="ECO:0007669"/>
    <property type="project" value="TreeGrafter"/>
</dbReference>
<sequence length="410" mass="46315">TDGTSHADAAASVTGPPEMSLFRLPEDVLYLILSYLDFKSLIRLSQVCKKLYHFANGDAVWRKIAKDCINTGVTRQGTDLYSYISLKSRVRVSHNWAQGKCNKDALLKWKPYLLPWLQLDRDVLYLSQAAEICAYHLRTGRGKFQRNRFAVFSGHHGDVCRFVLTDTHLISAGCDGKIIVHDRGNDLSMEIFGHNQEVNCIDCKGNVIVSGSRDKSARVWTLSSIRTGECLNTIPTFDRVWSVAISPTICTFVTGTACCKDFTPLRIWDTERCQLVSCLGAEFRRGAGVLDIAYESPFQLLTCGYDTYIRYWDLRVCSRKCVMEWEEPHDSALYCMQTDGNHMIAAGTAHHGVVRLWDKRKTRCLRMFQLTSAISSPVYSLRFNTSHLYAALASSLYALDFNGTGPRARR</sequence>
<dbReference type="Gene3D" id="1.20.1280.50">
    <property type="match status" value="1"/>
</dbReference>
<dbReference type="Gene3D" id="2.130.10.10">
    <property type="entry name" value="YVTN repeat-like/Quinoprotein amine dehydrogenase"/>
    <property type="match status" value="1"/>
</dbReference>
<dbReference type="GeneTree" id="ENSGT00390000005029"/>
<dbReference type="InterPro" id="IPR015943">
    <property type="entry name" value="WD40/YVTN_repeat-like_dom_sf"/>
</dbReference>
<name>A0AAY4D8Y1_9TELE</name>
<dbReference type="SUPFAM" id="SSF50978">
    <property type="entry name" value="WD40 repeat-like"/>
    <property type="match status" value="1"/>
</dbReference>
<dbReference type="SUPFAM" id="SSF81383">
    <property type="entry name" value="F-box domain"/>
    <property type="match status" value="1"/>
</dbReference>
<proteinExistence type="predicted"/>
<dbReference type="InterPro" id="IPR036047">
    <property type="entry name" value="F-box-like_dom_sf"/>
</dbReference>
<evidence type="ECO:0000313" key="3">
    <source>
        <dbReference type="Ensembl" id="ENSDCDP00010041982.1"/>
    </source>
</evidence>
<dbReference type="FunFam" id="2.130.10.10:FF:000376">
    <property type="entry name" value="F-box and WD repeat domain containing 4"/>
    <property type="match status" value="1"/>
</dbReference>
<accession>A0AAY4D8Y1</accession>
<dbReference type="PANTHER" id="PTHR14381">
    <property type="entry name" value="DACTYLIN"/>
    <property type="match status" value="1"/>
</dbReference>
<evidence type="ECO:0000256" key="1">
    <source>
        <dbReference type="PROSITE-ProRule" id="PRU00221"/>
    </source>
</evidence>
<dbReference type="SMART" id="SM00256">
    <property type="entry name" value="FBOX"/>
    <property type="match status" value="1"/>
</dbReference>
<dbReference type="SMART" id="SM00320">
    <property type="entry name" value="WD40"/>
    <property type="match status" value="5"/>
</dbReference>
<dbReference type="Pfam" id="PF00400">
    <property type="entry name" value="WD40"/>
    <property type="match status" value="1"/>
</dbReference>
<reference evidence="3 4" key="1">
    <citation type="submission" date="2020-06" db="EMBL/GenBank/DDBJ databases">
        <authorList>
            <consortium name="Wellcome Sanger Institute Data Sharing"/>
        </authorList>
    </citation>
    <scope>NUCLEOTIDE SEQUENCE [LARGE SCALE GENOMIC DNA]</scope>
</reference>
<organism evidence="3 4">
    <name type="scientific">Denticeps clupeoides</name>
    <name type="common">denticle herring</name>
    <dbReference type="NCBI Taxonomy" id="299321"/>
    <lineage>
        <taxon>Eukaryota</taxon>
        <taxon>Metazoa</taxon>
        <taxon>Chordata</taxon>
        <taxon>Craniata</taxon>
        <taxon>Vertebrata</taxon>
        <taxon>Euteleostomi</taxon>
        <taxon>Actinopterygii</taxon>
        <taxon>Neopterygii</taxon>
        <taxon>Teleostei</taxon>
        <taxon>Clupei</taxon>
        <taxon>Clupeiformes</taxon>
        <taxon>Denticipitoidei</taxon>
        <taxon>Denticipitidae</taxon>
        <taxon>Denticeps</taxon>
    </lineage>
</organism>
<feature type="domain" description="F-box" evidence="2">
    <location>
        <begin position="18"/>
        <end position="64"/>
    </location>
</feature>
<dbReference type="PROSITE" id="PS50082">
    <property type="entry name" value="WD_REPEATS_2"/>
    <property type="match status" value="1"/>
</dbReference>
<dbReference type="InterPro" id="IPR001680">
    <property type="entry name" value="WD40_rpt"/>
</dbReference>
<evidence type="ECO:0000313" key="4">
    <source>
        <dbReference type="Proteomes" id="UP000694580"/>
    </source>
</evidence>
<dbReference type="Proteomes" id="UP000694580">
    <property type="component" value="Chromosome 8"/>
</dbReference>
<reference evidence="3" key="2">
    <citation type="submission" date="2025-08" db="UniProtKB">
        <authorList>
            <consortium name="Ensembl"/>
        </authorList>
    </citation>
    <scope>IDENTIFICATION</scope>
</reference>
<protein>
    <recommendedName>
        <fullName evidence="2">F-box domain-containing protein</fullName>
    </recommendedName>
</protein>
<dbReference type="Pfam" id="PF12937">
    <property type="entry name" value="F-box-like"/>
    <property type="match status" value="1"/>
</dbReference>
<dbReference type="InterPro" id="IPR052301">
    <property type="entry name" value="SCF_F-box/WD-repeat"/>
</dbReference>
<dbReference type="GO" id="GO:0031146">
    <property type="term" value="P:SCF-dependent proteasomal ubiquitin-dependent protein catabolic process"/>
    <property type="evidence" value="ECO:0007669"/>
    <property type="project" value="TreeGrafter"/>
</dbReference>
<dbReference type="CDD" id="cd20090">
    <property type="entry name" value="F-box_FBXW4"/>
    <property type="match status" value="1"/>
</dbReference>
<dbReference type="InterPro" id="IPR036322">
    <property type="entry name" value="WD40_repeat_dom_sf"/>
</dbReference>
<dbReference type="AlphaFoldDB" id="A0AAY4D8Y1"/>
<keyword evidence="4" id="KW-1185">Reference proteome</keyword>
<reference evidence="3" key="3">
    <citation type="submission" date="2025-09" db="UniProtKB">
        <authorList>
            <consortium name="Ensembl"/>
        </authorList>
    </citation>
    <scope>IDENTIFICATION</scope>
</reference>
<evidence type="ECO:0000259" key="2">
    <source>
        <dbReference type="PROSITE" id="PS50181"/>
    </source>
</evidence>
<feature type="repeat" description="WD" evidence="1">
    <location>
        <begin position="191"/>
        <end position="224"/>
    </location>
</feature>